<organism evidence="3 4">
    <name type="scientific">Halalkalibacter krulwichiae</name>
    <dbReference type="NCBI Taxonomy" id="199441"/>
    <lineage>
        <taxon>Bacteria</taxon>
        <taxon>Bacillati</taxon>
        <taxon>Bacillota</taxon>
        <taxon>Bacilli</taxon>
        <taxon>Bacillales</taxon>
        <taxon>Bacillaceae</taxon>
        <taxon>Halalkalibacter</taxon>
    </lineage>
</organism>
<evidence type="ECO:0000313" key="3">
    <source>
        <dbReference type="EMBL" id="ARK29584.1"/>
    </source>
</evidence>
<dbReference type="AlphaFoldDB" id="A0A1X9MAA4"/>
<name>A0A1X9MAA4_9BACI</name>
<accession>A0A1X9MAA4</accession>
<evidence type="ECO:0000256" key="1">
    <source>
        <dbReference type="SAM" id="Coils"/>
    </source>
</evidence>
<feature type="transmembrane region" description="Helical" evidence="2">
    <location>
        <begin position="6"/>
        <end position="23"/>
    </location>
</feature>
<protein>
    <submittedName>
        <fullName evidence="3">Uncharacterized protein</fullName>
    </submittedName>
</protein>
<keyword evidence="2" id="KW-1133">Transmembrane helix</keyword>
<feature type="transmembrane region" description="Helical" evidence="2">
    <location>
        <begin position="126"/>
        <end position="143"/>
    </location>
</feature>
<dbReference type="KEGG" id="bkw:BkAM31D_06755"/>
<sequence length="155" mass="18258">MIVTLLMLVIFIVFICFVTFGVKQSTIKLTEEEREDMVKQVYQYAVAFITLIMVIGGGVFAFMSLADYVSPSPYLETFEEFKSMREMKSEEQMNENQLDEERLQRQYDAMVEQQIAGSKQRALNSFIKSLGWILIPLPIFIFFQRKINRDRRDRI</sequence>
<keyword evidence="4" id="KW-1185">Reference proteome</keyword>
<feature type="transmembrane region" description="Helical" evidence="2">
    <location>
        <begin position="44"/>
        <end position="66"/>
    </location>
</feature>
<evidence type="ECO:0000313" key="4">
    <source>
        <dbReference type="Proteomes" id="UP000193006"/>
    </source>
</evidence>
<keyword evidence="2" id="KW-0812">Transmembrane</keyword>
<dbReference type="Proteomes" id="UP000193006">
    <property type="component" value="Chromosome"/>
</dbReference>
<dbReference type="EMBL" id="CP020814">
    <property type="protein sequence ID" value="ARK29584.1"/>
    <property type="molecule type" value="Genomic_DNA"/>
</dbReference>
<evidence type="ECO:0000256" key="2">
    <source>
        <dbReference type="SAM" id="Phobius"/>
    </source>
</evidence>
<keyword evidence="2" id="KW-0472">Membrane</keyword>
<dbReference type="STRING" id="199441.BkAM31D_06755"/>
<feature type="coiled-coil region" evidence="1">
    <location>
        <begin position="84"/>
        <end position="113"/>
    </location>
</feature>
<keyword evidence="1" id="KW-0175">Coiled coil</keyword>
<gene>
    <name evidence="3" type="ORF">BkAM31D_06755</name>
</gene>
<proteinExistence type="predicted"/>
<dbReference type="RefSeq" id="WP_066154282.1">
    <property type="nucleotide sequence ID" value="NZ_CP020814.1"/>
</dbReference>
<reference evidence="3 4" key="1">
    <citation type="submission" date="2017-04" db="EMBL/GenBank/DDBJ databases">
        <title>Bacillus krulwichiae AM31D Genome sequencing and assembly.</title>
        <authorList>
            <person name="Krulwich T.A."/>
            <person name="Anastor L."/>
            <person name="Ehrlich R."/>
            <person name="Ehrlich G.D."/>
            <person name="Janto B."/>
        </authorList>
    </citation>
    <scope>NUCLEOTIDE SEQUENCE [LARGE SCALE GENOMIC DNA]</scope>
    <source>
        <strain evidence="3 4">AM31D</strain>
    </source>
</reference>